<feature type="domain" description="DCD" evidence="14">
    <location>
        <begin position="239"/>
        <end position="258"/>
    </location>
</feature>
<reference evidence="15 16" key="1">
    <citation type="submission" date="2019-11" db="EMBL/GenBank/DDBJ databases">
        <title>Whole genome sequence of Oryza granulata.</title>
        <authorList>
            <person name="Li W."/>
        </authorList>
    </citation>
    <scope>NUCLEOTIDE SEQUENCE [LARGE SCALE GENOMIC DNA]</scope>
    <source>
        <strain evidence="16">cv. Menghai</strain>
        <tissue evidence="15">Leaf</tissue>
    </source>
</reference>
<dbReference type="PANTHER" id="PTHR21136:SF104">
    <property type="entry name" value="OS02G0803600 PROTEIN"/>
    <property type="match status" value="1"/>
</dbReference>
<keyword evidence="4" id="KW-0653">Protein transport</keyword>
<dbReference type="InterPro" id="IPR051097">
    <property type="entry name" value="Synaptobrevin-like_transport"/>
</dbReference>
<dbReference type="OrthoDB" id="248747at2759"/>
<evidence type="ECO:0000313" key="15">
    <source>
        <dbReference type="EMBL" id="KAF0933504.1"/>
    </source>
</evidence>
<evidence type="ECO:0000256" key="9">
    <source>
        <dbReference type="ARBA" id="ARBA00060379"/>
    </source>
</evidence>
<dbReference type="InterPro" id="IPR001388">
    <property type="entry name" value="Synaptobrevin-like"/>
</dbReference>
<dbReference type="PRINTS" id="PR00219">
    <property type="entry name" value="SYNAPTOBREVN"/>
</dbReference>
<protein>
    <recommendedName>
        <fullName evidence="17">V-SNARE coiled-coil homology domain-containing protein</fullName>
    </recommendedName>
</protein>
<name>A0A6G1F9H7_9ORYZ</name>
<dbReference type="Gene3D" id="3.30.450.50">
    <property type="entry name" value="Longin domain"/>
    <property type="match status" value="1"/>
</dbReference>
<evidence type="ECO:0000256" key="3">
    <source>
        <dbReference type="ARBA" id="ARBA00022692"/>
    </source>
</evidence>
<dbReference type="SUPFAM" id="SSF64356">
    <property type="entry name" value="SNARE-like"/>
    <property type="match status" value="1"/>
</dbReference>
<evidence type="ECO:0000256" key="7">
    <source>
        <dbReference type="ARBA" id="ARBA00037493"/>
    </source>
</evidence>
<keyword evidence="3 11" id="KW-0812">Transmembrane</keyword>
<feature type="domain" description="Longin" evidence="12">
    <location>
        <begin position="39"/>
        <end position="149"/>
    </location>
</feature>
<evidence type="ECO:0000256" key="4">
    <source>
        <dbReference type="ARBA" id="ARBA00022927"/>
    </source>
</evidence>
<keyword evidence="6 11" id="KW-0472">Membrane</keyword>
<evidence type="ECO:0000256" key="1">
    <source>
        <dbReference type="ARBA" id="ARBA00008025"/>
    </source>
</evidence>
<dbReference type="GO" id="GO:0015031">
    <property type="term" value="P:protein transport"/>
    <property type="evidence" value="ECO:0007669"/>
    <property type="project" value="UniProtKB-KW"/>
</dbReference>
<gene>
    <name evidence="15" type="ORF">E2562_018588</name>
</gene>
<dbReference type="CDD" id="cd14824">
    <property type="entry name" value="Longin"/>
    <property type="match status" value="1"/>
</dbReference>
<feature type="domain" description="V-SNARE coiled-coil homology" evidence="13">
    <location>
        <begin position="164"/>
        <end position="224"/>
    </location>
</feature>
<accession>A0A6G1F9H7</accession>
<evidence type="ECO:0000259" key="13">
    <source>
        <dbReference type="PROSITE" id="PS50892"/>
    </source>
</evidence>
<dbReference type="PANTHER" id="PTHR21136">
    <property type="entry name" value="SNARE PROTEINS"/>
    <property type="match status" value="1"/>
</dbReference>
<evidence type="ECO:0000313" key="16">
    <source>
        <dbReference type="Proteomes" id="UP000479710"/>
    </source>
</evidence>
<dbReference type="AlphaFoldDB" id="A0A6G1F9H7"/>
<comment type="caution">
    <text evidence="15">The sequence shown here is derived from an EMBL/GenBank/DDBJ whole genome shotgun (WGS) entry which is preliminary data.</text>
</comment>
<dbReference type="InterPro" id="IPR042855">
    <property type="entry name" value="V_SNARE_CC"/>
</dbReference>
<dbReference type="FunFam" id="3.30.450.50:FF:000008">
    <property type="entry name" value="Vesicle-associated membrane protein 711"/>
    <property type="match status" value="1"/>
</dbReference>
<dbReference type="Pfam" id="PF13774">
    <property type="entry name" value="Longin"/>
    <property type="match status" value="1"/>
</dbReference>
<keyword evidence="16" id="KW-1185">Reference proteome</keyword>
<dbReference type="Proteomes" id="UP000479710">
    <property type="component" value="Unassembled WGS sequence"/>
</dbReference>
<evidence type="ECO:0000256" key="5">
    <source>
        <dbReference type="ARBA" id="ARBA00022989"/>
    </source>
</evidence>
<dbReference type="SMART" id="SM01270">
    <property type="entry name" value="Longin"/>
    <property type="match status" value="1"/>
</dbReference>
<keyword evidence="2" id="KW-0813">Transport</keyword>
<dbReference type="PROSITE" id="PS51222">
    <property type="entry name" value="DCD"/>
    <property type="match status" value="1"/>
</dbReference>
<dbReference type="GO" id="GO:0016192">
    <property type="term" value="P:vesicle-mediated transport"/>
    <property type="evidence" value="ECO:0007669"/>
    <property type="project" value="InterPro"/>
</dbReference>
<evidence type="ECO:0000256" key="6">
    <source>
        <dbReference type="ARBA" id="ARBA00023136"/>
    </source>
</evidence>
<evidence type="ECO:0000259" key="12">
    <source>
        <dbReference type="PROSITE" id="PS50859"/>
    </source>
</evidence>
<keyword evidence="10" id="KW-0175">Coiled coil</keyword>
<evidence type="ECO:0000259" key="14">
    <source>
        <dbReference type="PROSITE" id="PS51222"/>
    </source>
</evidence>
<organism evidence="15 16">
    <name type="scientific">Oryza meyeriana var. granulata</name>
    <dbReference type="NCBI Taxonomy" id="110450"/>
    <lineage>
        <taxon>Eukaryota</taxon>
        <taxon>Viridiplantae</taxon>
        <taxon>Streptophyta</taxon>
        <taxon>Embryophyta</taxon>
        <taxon>Tracheophyta</taxon>
        <taxon>Spermatophyta</taxon>
        <taxon>Magnoliopsida</taxon>
        <taxon>Liliopsida</taxon>
        <taxon>Poales</taxon>
        <taxon>Poaceae</taxon>
        <taxon>BOP clade</taxon>
        <taxon>Oryzoideae</taxon>
        <taxon>Oryzeae</taxon>
        <taxon>Oryzinae</taxon>
        <taxon>Oryza</taxon>
        <taxon>Oryza meyeriana</taxon>
    </lineage>
</organism>
<comment type="similarity">
    <text evidence="1">Belongs to the synaptobrevin family.</text>
</comment>
<evidence type="ECO:0000256" key="8">
    <source>
        <dbReference type="ARBA" id="ARBA00060376"/>
    </source>
</evidence>
<evidence type="ECO:0000256" key="10">
    <source>
        <dbReference type="PROSITE-ProRule" id="PRU00290"/>
    </source>
</evidence>
<dbReference type="SUPFAM" id="SSF58038">
    <property type="entry name" value="SNARE fusion complex"/>
    <property type="match status" value="1"/>
</dbReference>
<dbReference type="EMBL" id="SPHZ02000001">
    <property type="protein sequence ID" value="KAF0933504.1"/>
    <property type="molecule type" value="Genomic_DNA"/>
</dbReference>
<comment type="function">
    <text evidence="7">Involved in the targeting and/or fusion of transport vesicles to their target membrane.</text>
</comment>
<feature type="transmembrane region" description="Helical" evidence="11">
    <location>
        <begin position="225"/>
        <end position="247"/>
    </location>
</feature>
<evidence type="ECO:0008006" key="17">
    <source>
        <dbReference type="Google" id="ProtNLM"/>
    </source>
</evidence>
<dbReference type="CDD" id="cd15843">
    <property type="entry name" value="R-SNARE"/>
    <property type="match status" value="1"/>
</dbReference>
<dbReference type="InterPro" id="IPR010908">
    <property type="entry name" value="Longin_dom"/>
</dbReference>
<comment type="subcellular location">
    <subcellularLocation>
        <location evidence="8">Prevacuolar compartment membrane</location>
        <topology evidence="8">Single-pass type IV membrane protein</topology>
    </subcellularLocation>
    <subcellularLocation>
        <location evidence="9">Vacuole membrane</location>
        <topology evidence="9">Single-pass type IV membrane protein</topology>
    </subcellularLocation>
</comment>
<dbReference type="PROSITE" id="PS50892">
    <property type="entry name" value="V_SNARE"/>
    <property type="match status" value="1"/>
</dbReference>
<evidence type="ECO:0000256" key="11">
    <source>
        <dbReference type="SAM" id="Phobius"/>
    </source>
</evidence>
<dbReference type="FunFam" id="1.20.5.110:FF:000004">
    <property type="entry name" value="Vesicle-associated membrane protein 7"/>
    <property type="match status" value="1"/>
</dbReference>
<dbReference type="PROSITE" id="PS50859">
    <property type="entry name" value="LONGIN"/>
    <property type="match status" value="1"/>
</dbReference>
<sequence length="258" mass="28939">MSNQPTKPPFQISIPPLLHLHPTTRERRERQMGRIPYAAVARGAVVLAEHGDAAAAASNAGAVARQVLDRLPDGGGAADCNVSYTQGLHVFHVKRTDGVTALCMADDAAGRRIPFAFLEDIHGRFVKTYGRAALTALAYSMNDEFSRVLSQQMDYYSNDPNADRISRMKGEMDQVRSVMIDNIDRVLERGDRLELLVDKTATMHGNTMRFKRQARRFRNTIWWRNVKLTAALIFILLVIIYIGLVYMCNGFTLPSCIR</sequence>
<dbReference type="GO" id="GO:0005774">
    <property type="term" value="C:vacuolar membrane"/>
    <property type="evidence" value="ECO:0007669"/>
    <property type="project" value="UniProtKB-SubCell"/>
</dbReference>
<dbReference type="Pfam" id="PF00957">
    <property type="entry name" value="Synaptobrevin"/>
    <property type="match status" value="1"/>
</dbReference>
<dbReference type="Gene3D" id="1.20.5.110">
    <property type="match status" value="1"/>
</dbReference>
<evidence type="ECO:0000256" key="2">
    <source>
        <dbReference type="ARBA" id="ARBA00022448"/>
    </source>
</evidence>
<keyword evidence="5 11" id="KW-1133">Transmembrane helix</keyword>
<dbReference type="InterPro" id="IPR013989">
    <property type="entry name" value="Dev_and_cell_death_domain"/>
</dbReference>
<dbReference type="PROSITE" id="PS00417">
    <property type="entry name" value="SYNAPTOBREVIN"/>
    <property type="match status" value="1"/>
</dbReference>
<dbReference type="InterPro" id="IPR011012">
    <property type="entry name" value="Longin-like_dom_sf"/>
</dbReference>
<proteinExistence type="inferred from homology"/>